<comment type="caution">
    <text evidence="2">The sequence shown here is derived from an EMBL/GenBank/DDBJ whole genome shotgun (WGS) entry which is preliminary data.</text>
</comment>
<reference evidence="2" key="1">
    <citation type="submission" date="2021-02" db="EMBL/GenBank/DDBJ databases">
        <authorList>
            <person name="Nowell W R."/>
        </authorList>
    </citation>
    <scope>NUCLEOTIDE SEQUENCE</scope>
</reference>
<dbReference type="EMBL" id="CAJOBH010053398">
    <property type="protein sequence ID" value="CAF4389698.1"/>
    <property type="molecule type" value="Genomic_DNA"/>
</dbReference>
<dbReference type="EMBL" id="CAJOBJ010086266">
    <property type="protein sequence ID" value="CAF4521826.1"/>
    <property type="molecule type" value="Genomic_DNA"/>
</dbReference>
<protein>
    <submittedName>
        <fullName evidence="2">Uncharacterized protein</fullName>
    </submittedName>
</protein>
<gene>
    <name evidence="1" type="ORF">BYL167_LOCUS31091</name>
    <name evidence="2" type="ORF">GIL414_LOCUS35653</name>
</gene>
<evidence type="ECO:0000313" key="2">
    <source>
        <dbReference type="EMBL" id="CAF4521826.1"/>
    </source>
</evidence>
<feature type="non-terminal residue" evidence="2">
    <location>
        <position position="1"/>
    </location>
</feature>
<name>A0A8S2XY70_9BILA</name>
<dbReference type="Proteomes" id="UP000681967">
    <property type="component" value="Unassembled WGS sequence"/>
</dbReference>
<dbReference type="AlphaFoldDB" id="A0A8S2XY70"/>
<accession>A0A8S2XY70</accession>
<evidence type="ECO:0000313" key="1">
    <source>
        <dbReference type="EMBL" id="CAF4389698.1"/>
    </source>
</evidence>
<organism evidence="2 3">
    <name type="scientific">Rotaria magnacalcarata</name>
    <dbReference type="NCBI Taxonomy" id="392030"/>
    <lineage>
        <taxon>Eukaryota</taxon>
        <taxon>Metazoa</taxon>
        <taxon>Spiralia</taxon>
        <taxon>Gnathifera</taxon>
        <taxon>Rotifera</taxon>
        <taxon>Eurotatoria</taxon>
        <taxon>Bdelloidea</taxon>
        <taxon>Philodinida</taxon>
        <taxon>Philodinidae</taxon>
        <taxon>Rotaria</taxon>
    </lineage>
</organism>
<dbReference type="Proteomes" id="UP000681720">
    <property type="component" value="Unassembled WGS sequence"/>
</dbReference>
<evidence type="ECO:0000313" key="3">
    <source>
        <dbReference type="Proteomes" id="UP000681720"/>
    </source>
</evidence>
<proteinExistence type="predicted"/>
<sequence>MTVTWDMIDENDHSVLRGRLLGYTVRYWRKSLDELQNYWERRFPGQRSRAI</sequence>